<dbReference type="Gene3D" id="3.30.420.40">
    <property type="match status" value="2"/>
</dbReference>
<dbReference type="Proteomes" id="UP000549113">
    <property type="component" value="Unassembled WGS sequence"/>
</dbReference>
<keyword evidence="2" id="KW-0859">Xylose metabolism</keyword>
<sequence length="384" mass="40720">MILAACSDAWAVCSVSVAGIGEDGVLVDEDLNVLTDALSWFDPRRQGVYRGFRKALHDDDLYDASSDASRTMTGWKWSRGQVRASGAAHWLAVADLPTALWASRPFMSDTLASRTGAWRTRDRSWARDRVELTLGTTDLLPPVLRAGEVVGEFRSQALQAAGVLADAAVSVAGGHDHPLGGWGVDQLTPGAVLDSMGTAEVVVLQADSEQASRREGVDIAPGIRSDGRTLMRVEELARNVAWASQDPEVAFQIRALMVGKIEPDPVLNAGYFHTGRRGGGRPSYALDAPRDPLARASAVLGALALAGGEAIEAVKAEVPQSRTVRTAGGWARSVGWLRIKAAVTGYDAEPVVEPEVTAVSAALLAAYAYGWDPDPARVFAEPGA</sequence>
<keyword evidence="4" id="KW-0418">Kinase</keyword>
<proteinExistence type="inferred from homology"/>
<dbReference type="PANTHER" id="PTHR43095:SF5">
    <property type="entry name" value="XYLULOSE KINASE"/>
    <property type="match status" value="1"/>
</dbReference>
<keyword evidence="7" id="KW-1185">Reference proteome</keyword>
<reference evidence="6 7" key="1">
    <citation type="submission" date="2020-08" db="EMBL/GenBank/DDBJ databases">
        <title>Sequencing the genomes of 1000 actinobacteria strains.</title>
        <authorList>
            <person name="Klenk H.-P."/>
        </authorList>
    </citation>
    <scope>NUCLEOTIDE SEQUENCE [LARGE SCALE GENOMIC DNA]</scope>
    <source>
        <strain evidence="6 7">DSM 19600</strain>
    </source>
</reference>
<keyword evidence="2" id="KW-0119">Carbohydrate metabolism</keyword>
<dbReference type="InterPro" id="IPR050406">
    <property type="entry name" value="FGGY_Carb_Kinase"/>
</dbReference>
<dbReference type="InterPro" id="IPR043129">
    <property type="entry name" value="ATPase_NBD"/>
</dbReference>
<dbReference type="EMBL" id="JACIFH010000001">
    <property type="protein sequence ID" value="MBB4140839.1"/>
    <property type="molecule type" value="Genomic_DNA"/>
</dbReference>
<evidence type="ECO:0000259" key="5">
    <source>
        <dbReference type="Pfam" id="PF00370"/>
    </source>
</evidence>
<dbReference type="Pfam" id="PF00370">
    <property type="entry name" value="FGGY_N"/>
    <property type="match status" value="1"/>
</dbReference>
<dbReference type="GO" id="GO:0004856">
    <property type="term" value="F:D-xylulokinase activity"/>
    <property type="evidence" value="ECO:0007669"/>
    <property type="project" value="UniProtKB-EC"/>
</dbReference>
<gene>
    <name evidence="6" type="ORF">BKA10_002633</name>
</gene>
<dbReference type="InterPro" id="IPR018484">
    <property type="entry name" value="FGGY_N"/>
</dbReference>
<evidence type="ECO:0000256" key="1">
    <source>
        <dbReference type="ARBA" id="ARBA00009156"/>
    </source>
</evidence>
<evidence type="ECO:0000256" key="3">
    <source>
        <dbReference type="ARBA" id="ARBA00022679"/>
    </source>
</evidence>
<dbReference type="EC" id="2.7.1.17" evidence="6"/>
<comment type="caution">
    <text evidence="6">The sequence shown here is derived from an EMBL/GenBank/DDBJ whole genome shotgun (WGS) entry which is preliminary data.</text>
</comment>
<dbReference type="SUPFAM" id="SSF53067">
    <property type="entry name" value="Actin-like ATPase domain"/>
    <property type="match status" value="2"/>
</dbReference>
<accession>A0AA40VNG4</accession>
<evidence type="ECO:0000256" key="4">
    <source>
        <dbReference type="ARBA" id="ARBA00022777"/>
    </source>
</evidence>
<protein>
    <submittedName>
        <fullName evidence="6">Xylulokinase</fullName>
        <ecNumber evidence="6">2.7.1.17</ecNumber>
    </submittedName>
</protein>
<dbReference type="AlphaFoldDB" id="A0AA40VNG4"/>
<organism evidence="6 7">
    <name type="scientific">Microbacterium invictum</name>
    <dbReference type="NCBI Taxonomy" id="515415"/>
    <lineage>
        <taxon>Bacteria</taxon>
        <taxon>Bacillati</taxon>
        <taxon>Actinomycetota</taxon>
        <taxon>Actinomycetes</taxon>
        <taxon>Micrococcales</taxon>
        <taxon>Microbacteriaceae</taxon>
        <taxon>Microbacterium</taxon>
    </lineage>
</organism>
<feature type="domain" description="Carbohydrate kinase FGGY N-terminal" evidence="5">
    <location>
        <begin position="12"/>
        <end position="177"/>
    </location>
</feature>
<keyword evidence="3 6" id="KW-0808">Transferase</keyword>
<comment type="similarity">
    <text evidence="1">Belongs to the FGGY kinase family.</text>
</comment>
<evidence type="ECO:0000313" key="7">
    <source>
        <dbReference type="Proteomes" id="UP000549113"/>
    </source>
</evidence>
<evidence type="ECO:0000313" key="6">
    <source>
        <dbReference type="EMBL" id="MBB4140839.1"/>
    </source>
</evidence>
<evidence type="ECO:0000256" key="2">
    <source>
        <dbReference type="ARBA" id="ARBA00022629"/>
    </source>
</evidence>
<dbReference type="PANTHER" id="PTHR43095">
    <property type="entry name" value="SUGAR KINASE"/>
    <property type="match status" value="1"/>
</dbReference>
<dbReference type="GO" id="GO:0042732">
    <property type="term" value="P:D-xylose metabolic process"/>
    <property type="evidence" value="ECO:0007669"/>
    <property type="project" value="UniProtKB-KW"/>
</dbReference>
<name>A0AA40VNG4_9MICO</name>